<feature type="binding site" evidence="6">
    <location>
        <begin position="146"/>
        <end position="153"/>
    </location>
    <ligand>
        <name>ATP</name>
        <dbReference type="ChEBI" id="CHEBI:30616"/>
    </ligand>
</feature>
<proteinExistence type="inferred from homology"/>
<dbReference type="InterPro" id="IPR038366">
    <property type="entry name" value="Znf_CppX_C4_sf"/>
</dbReference>
<evidence type="ECO:0000256" key="3">
    <source>
        <dbReference type="ARBA" id="ARBA00022833"/>
    </source>
</evidence>
<dbReference type="InterPro" id="IPR001270">
    <property type="entry name" value="ClpA/B"/>
</dbReference>
<dbReference type="NCBIfam" id="NF003745">
    <property type="entry name" value="PRK05342.1"/>
    <property type="match status" value="1"/>
</dbReference>
<dbReference type="InterPro" id="IPR046425">
    <property type="entry name" value="ClpX_bact"/>
</dbReference>
<dbReference type="CDD" id="cd19497">
    <property type="entry name" value="RecA-like_ClpX"/>
    <property type="match status" value="1"/>
</dbReference>
<dbReference type="SMART" id="SM00994">
    <property type="entry name" value="zf-C4_ClpX"/>
    <property type="match status" value="1"/>
</dbReference>
<dbReference type="SMART" id="SM01086">
    <property type="entry name" value="ClpB_D2-small"/>
    <property type="match status" value="1"/>
</dbReference>
<feature type="region of interest" description="Disordered" evidence="8">
    <location>
        <begin position="1"/>
        <end position="30"/>
    </location>
</feature>
<dbReference type="PANTHER" id="PTHR48102:SF7">
    <property type="entry name" value="ATP-DEPENDENT CLP PROTEASE ATP-BINDING SUBUNIT CLPX-LIKE, MITOCHONDRIAL"/>
    <property type="match status" value="1"/>
</dbReference>
<keyword evidence="2 6" id="KW-0547">Nucleotide-binding</keyword>
<dbReference type="Pfam" id="PF10431">
    <property type="entry name" value="ClpB_D2-small"/>
    <property type="match status" value="1"/>
</dbReference>
<keyword evidence="3 6" id="KW-0862">Zinc</keyword>
<accession>A0ABT6F7K6</accession>
<evidence type="ECO:0000256" key="4">
    <source>
        <dbReference type="ARBA" id="ARBA00022840"/>
    </source>
</evidence>
<evidence type="ECO:0000313" key="10">
    <source>
        <dbReference type="EMBL" id="MDG3003409.1"/>
    </source>
</evidence>
<dbReference type="GO" id="GO:0008233">
    <property type="term" value="F:peptidase activity"/>
    <property type="evidence" value="ECO:0007669"/>
    <property type="project" value="UniProtKB-KW"/>
</dbReference>
<dbReference type="GO" id="GO:0006508">
    <property type="term" value="P:proteolysis"/>
    <property type="evidence" value="ECO:0007669"/>
    <property type="project" value="UniProtKB-KW"/>
</dbReference>
<dbReference type="SUPFAM" id="SSF52540">
    <property type="entry name" value="P-loop containing nucleoside triphosphate hydrolases"/>
    <property type="match status" value="1"/>
</dbReference>
<evidence type="ECO:0000256" key="1">
    <source>
        <dbReference type="ARBA" id="ARBA00022723"/>
    </source>
</evidence>
<dbReference type="Gene3D" id="1.10.8.60">
    <property type="match status" value="1"/>
</dbReference>
<dbReference type="Pfam" id="PF07724">
    <property type="entry name" value="AAA_2"/>
    <property type="match status" value="1"/>
</dbReference>
<dbReference type="NCBIfam" id="TIGR00382">
    <property type="entry name" value="clpX"/>
    <property type="match status" value="1"/>
</dbReference>
<dbReference type="Gene3D" id="6.20.220.10">
    <property type="entry name" value="ClpX chaperone, C4-type zinc finger domain"/>
    <property type="match status" value="1"/>
</dbReference>
<feature type="binding site" evidence="6 7">
    <location>
        <position position="61"/>
    </location>
    <ligand>
        <name>Zn(2+)</name>
        <dbReference type="ChEBI" id="CHEBI:29105"/>
    </ligand>
</feature>
<dbReference type="InterPro" id="IPR019489">
    <property type="entry name" value="Clp_ATPase_C"/>
</dbReference>
<sequence>MPSGKDVTGGGSGGGGKRTGGGGLSSGTAGSTKKNAYCSFCRKSYRDVGPLVEGPGDVYICGECIELCQSILDQERRRRGVPKTLFTDIPTPREIKTQLDDYVIGQDRAKKVLSVALHNHYKRLVHGEDPEQEVELDKSNILLIGPTGCGKTLLARTLARILNVPFAIGDATTLTEAGYVGEDVENILLKLLHAADFDLEAAQRGIIYIDEIDKIGKTTHNVSITRDVSGEGVQQALLKMLEGTVANVPPQGGRKHPEQQYIQMDTSNILFICGGTFVGLENIIAKRVGRKTIGFGSQSQAEQHTDLGELLSRATSDDLLEFGMIPEFIGRLPVLCPLMPLDESTLVRIMTEPRNALVKQYKRFFEMEGSDVEFTNEALVEVAKLAKTKDTGARGLRSIVEEIMLDVMYELPDRVGKDKGKYVVTPEIVRKEKNLFEVQPTPMTKAERKKESA</sequence>
<dbReference type="RefSeq" id="WP_277859760.1">
    <property type="nucleotide sequence ID" value="NZ_JARRAG010000001.1"/>
</dbReference>
<keyword evidence="11" id="KW-1185">Reference proteome</keyword>
<dbReference type="PROSITE" id="PS51902">
    <property type="entry name" value="CLPX_ZB"/>
    <property type="match status" value="1"/>
</dbReference>
<feature type="binding site" evidence="6 7">
    <location>
        <position position="64"/>
    </location>
    <ligand>
        <name>Zn(2+)</name>
        <dbReference type="ChEBI" id="CHEBI:29105"/>
    </ligand>
</feature>
<evidence type="ECO:0000256" key="5">
    <source>
        <dbReference type="ARBA" id="ARBA00023186"/>
    </source>
</evidence>
<dbReference type="EMBL" id="JARRAG010000001">
    <property type="protein sequence ID" value="MDG3003409.1"/>
    <property type="molecule type" value="Genomic_DNA"/>
</dbReference>
<dbReference type="InterPro" id="IPR027417">
    <property type="entry name" value="P-loop_NTPase"/>
</dbReference>
<evidence type="ECO:0000256" key="7">
    <source>
        <dbReference type="PROSITE-ProRule" id="PRU01250"/>
    </source>
</evidence>
<dbReference type="SUPFAM" id="SSF57716">
    <property type="entry name" value="Glucocorticoid receptor-like (DNA-binding domain)"/>
    <property type="match status" value="1"/>
</dbReference>
<evidence type="ECO:0000313" key="11">
    <source>
        <dbReference type="Proteomes" id="UP001216907"/>
    </source>
</evidence>
<dbReference type="HAMAP" id="MF_00175">
    <property type="entry name" value="ClpX"/>
    <property type="match status" value="1"/>
</dbReference>
<dbReference type="Pfam" id="PF06689">
    <property type="entry name" value="zf-C4_ClpX"/>
    <property type="match status" value="1"/>
</dbReference>
<feature type="domain" description="ClpX-type ZB" evidence="9">
    <location>
        <begin position="26"/>
        <end position="80"/>
    </location>
</feature>
<comment type="function">
    <text evidence="6">ATP-dependent specificity component of the Clp protease. It directs the protease to specific substrates. Can perform chaperone functions in the absence of ClpP.</text>
</comment>
<dbReference type="InterPro" id="IPR003593">
    <property type="entry name" value="AAA+_ATPase"/>
</dbReference>
<feature type="binding site" evidence="6 7">
    <location>
        <position position="38"/>
    </location>
    <ligand>
        <name>Zn(2+)</name>
        <dbReference type="ChEBI" id="CHEBI:29105"/>
    </ligand>
</feature>
<comment type="caution">
    <text evidence="10">The sequence shown here is derived from an EMBL/GenBank/DDBJ whole genome shotgun (WGS) entry which is preliminary data.</text>
</comment>
<dbReference type="Proteomes" id="UP001216907">
    <property type="component" value="Unassembled WGS sequence"/>
</dbReference>
<gene>
    <name evidence="6 10" type="primary">clpX</name>
    <name evidence="10" type="ORF">PZE19_06500</name>
</gene>
<keyword evidence="5 6" id="KW-0143">Chaperone</keyword>
<feature type="compositionally biased region" description="Gly residues" evidence="8">
    <location>
        <begin position="7"/>
        <end position="25"/>
    </location>
</feature>
<comment type="subunit">
    <text evidence="6">Component of the ClpX-ClpP complex. Forms a hexameric ring that, in the presence of ATP, binds to fourteen ClpP subunits assembled into a disk-like structure with a central cavity, resembling the structure of eukaryotic proteasomes.</text>
</comment>
<dbReference type="Gene3D" id="3.40.50.300">
    <property type="entry name" value="P-loop containing nucleotide triphosphate hydrolases"/>
    <property type="match status" value="1"/>
</dbReference>
<dbReference type="InterPro" id="IPR004487">
    <property type="entry name" value="Clp_protease_ATP-bd_su_ClpX"/>
</dbReference>
<dbReference type="SMART" id="SM00382">
    <property type="entry name" value="AAA"/>
    <property type="match status" value="1"/>
</dbReference>
<evidence type="ECO:0000256" key="6">
    <source>
        <dbReference type="HAMAP-Rule" id="MF_00175"/>
    </source>
</evidence>
<evidence type="ECO:0000256" key="8">
    <source>
        <dbReference type="SAM" id="MobiDB-lite"/>
    </source>
</evidence>
<evidence type="ECO:0000256" key="2">
    <source>
        <dbReference type="ARBA" id="ARBA00022741"/>
    </source>
</evidence>
<keyword evidence="1 6" id="KW-0479">Metal-binding</keyword>
<dbReference type="InterPro" id="IPR010603">
    <property type="entry name" value="Znf_CppX_C4"/>
</dbReference>
<organism evidence="10 11">
    <name type="scientific">Paludisphaera mucosa</name>
    <dbReference type="NCBI Taxonomy" id="3030827"/>
    <lineage>
        <taxon>Bacteria</taxon>
        <taxon>Pseudomonadati</taxon>
        <taxon>Planctomycetota</taxon>
        <taxon>Planctomycetia</taxon>
        <taxon>Isosphaerales</taxon>
        <taxon>Isosphaeraceae</taxon>
        <taxon>Paludisphaera</taxon>
    </lineage>
</organism>
<keyword evidence="4 6" id="KW-0067">ATP-binding</keyword>
<keyword evidence="10" id="KW-0378">Hydrolase</keyword>
<name>A0ABT6F7K6_9BACT</name>
<feature type="binding site" evidence="6 7">
    <location>
        <position position="41"/>
    </location>
    <ligand>
        <name>Zn(2+)</name>
        <dbReference type="ChEBI" id="CHEBI:29105"/>
    </ligand>
</feature>
<protein>
    <recommendedName>
        <fullName evidence="6">ATP-dependent Clp protease ATP-binding subunit ClpX</fullName>
    </recommendedName>
</protein>
<dbReference type="GO" id="GO:0005524">
    <property type="term" value="F:ATP binding"/>
    <property type="evidence" value="ECO:0007669"/>
    <property type="project" value="UniProtKB-KW"/>
</dbReference>
<dbReference type="InterPro" id="IPR050052">
    <property type="entry name" value="ATP-dep_Clp_protease_ClpX"/>
</dbReference>
<comment type="similarity">
    <text evidence="6 7">Belongs to the ClpX chaperone family.</text>
</comment>
<evidence type="ECO:0000259" key="9">
    <source>
        <dbReference type="PROSITE" id="PS51902"/>
    </source>
</evidence>
<keyword evidence="10" id="KW-0645">Protease</keyword>
<dbReference type="PANTHER" id="PTHR48102">
    <property type="entry name" value="ATP-DEPENDENT CLP PROTEASE ATP-BINDING SUBUNIT CLPX-LIKE, MITOCHONDRIAL-RELATED"/>
    <property type="match status" value="1"/>
</dbReference>
<dbReference type="InterPro" id="IPR059188">
    <property type="entry name" value="Znf_CLPX-like"/>
</dbReference>
<dbReference type="PRINTS" id="PR00300">
    <property type="entry name" value="CLPPROTEASEA"/>
</dbReference>
<reference evidence="10 11" key="1">
    <citation type="submission" date="2023-03" db="EMBL/GenBank/DDBJ databases">
        <title>Paludisphaera mucosa sp. nov. a novel planctomycete from northern fen.</title>
        <authorList>
            <person name="Ivanova A."/>
        </authorList>
    </citation>
    <scope>NUCLEOTIDE SEQUENCE [LARGE SCALE GENOMIC DNA]</scope>
    <source>
        <strain evidence="10 11">Pla2</strain>
    </source>
</reference>
<dbReference type="InterPro" id="IPR003959">
    <property type="entry name" value="ATPase_AAA_core"/>
</dbReference>